<dbReference type="GO" id="GO:0003824">
    <property type="term" value="F:catalytic activity"/>
    <property type="evidence" value="ECO:0007669"/>
    <property type="project" value="InterPro"/>
</dbReference>
<gene>
    <name evidence="2" type="ORF">MEDL_55378</name>
</gene>
<dbReference type="OrthoDB" id="6780717at2759"/>
<accession>A0A8S3UBP4</accession>
<dbReference type="GO" id="GO:0031012">
    <property type="term" value="C:extracellular matrix"/>
    <property type="evidence" value="ECO:0007669"/>
    <property type="project" value="TreeGrafter"/>
</dbReference>
<dbReference type="Gene3D" id="3.60.10.10">
    <property type="entry name" value="Endonuclease/exonuclease/phosphatase"/>
    <property type="match status" value="1"/>
</dbReference>
<comment type="caution">
    <text evidence="2">The sequence shown here is derived from an EMBL/GenBank/DDBJ whole genome shotgun (WGS) entry which is preliminary data.</text>
</comment>
<dbReference type="InterPro" id="IPR036691">
    <property type="entry name" value="Endo/exonu/phosph_ase_sf"/>
</dbReference>
<dbReference type="InterPro" id="IPR005135">
    <property type="entry name" value="Endo/exonuclease/phosphatase"/>
</dbReference>
<dbReference type="GO" id="GO:0007508">
    <property type="term" value="P:larval heart development"/>
    <property type="evidence" value="ECO:0007669"/>
    <property type="project" value="TreeGrafter"/>
</dbReference>
<sequence>MKCVEELEKSLNMAIARNTNIMLDFNCPDIIWETSTVNSNANDKEIQNKLMELTATCQLTQIHELTTRENNLLDLVFTTNPSLVKTSKHAPEISDHEMVITDCDTKPYFQRSKPRKCYIYSKANWEKLNEDISKTSTRIKQMYKQGSSVQEKKDTFKKELFQSMDKHTPAKEIRSKNSLPWITHKIRKMFKKKSRLYQQAKRTKNWSNYRHFQKEIKSQIRKAEWSYINDTILKGLESNNTKPFWKYIKSRKNDNTGVAPLKNKGKLISDSKGKAEILIQQFKSVFTIDKSTTIPDTTKHI</sequence>
<dbReference type="Proteomes" id="UP000683360">
    <property type="component" value="Unassembled WGS sequence"/>
</dbReference>
<dbReference type="PANTHER" id="PTHR33395:SF22">
    <property type="entry name" value="REVERSE TRANSCRIPTASE DOMAIN-CONTAINING PROTEIN"/>
    <property type="match status" value="1"/>
</dbReference>
<organism evidence="2 3">
    <name type="scientific">Mytilus edulis</name>
    <name type="common">Blue mussel</name>
    <dbReference type="NCBI Taxonomy" id="6550"/>
    <lineage>
        <taxon>Eukaryota</taxon>
        <taxon>Metazoa</taxon>
        <taxon>Spiralia</taxon>
        <taxon>Lophotrochozoa</taxon>
        <taxon>Mollusca</taxon>
        <taxon>Bivalvia</taxon>
        <taxon>Autobranchia</taxon>
        <taxon>Pteriomorphia</taxon>
        <taxon>Mytilida</taxon>
        <taxon>Mytiloidea</taxon>
        <taxon>Mytilidae</taxon>
        <taxon>Mytilinae</taxon>
        <taxon>Mytilus</taxon>
    </lineage>
</organism>
<evidence type="ECO:0000313" key="2">
    <source>
        <dbReference type="EMBL" id="CAG2243249.1"/>
    </source>
</evidence>
<evidence type="ECO:0000259" key="1">
    <source>
        <dbReference type="Pfam" id="PF14529"/>
    </source>
</evidence>
<reference evidence="2" key="1">
    <citation type="submission" date="2021-03" db="EMBL/GenBank/DDBJ databases">
        <authorList>
            <person name="Bekaert M."/>
        </authorList>
    </citation>
    <scope>NUCLEOTIDE SEQUENCE</scope>
</reference>
<proteinExistence type="predicted"/>
<evidence type="ECO:0000313" key="3">
    <source>
        <dbReference type="Proteomes" id="UP000683360"/>
    </source>
</evidence>
<feature type="domain" description="Endonuclease/exonuclease/phosphatase" evidence="1">
    <location>
        <begin position="6"/>
        <end position="99"/>
    </location>
</feature>
<protein>
    <recommendedName>
        <fullName evidence="1">Endonuclease/exonuclease/phosphatase domain-containing protein</fullName>
    </recommendedName>
</protein>
<dbReference type="GO" id="GO:0061343">
    <property type="term" value="P:cell adhesion involved in heart morphogenesis"/>
    <property type="evidence" value="ECO:0007669"/>
    <property type="project" value="TreeGrafter"/>
</dbReference>
<name>A0A8S3UBP4_MYTED</name>
<dbReference type="EMBL" id="CAJPWZ010002697">
    <property type="protein sequence ID" value="CAG2243249.1"/>
    <property type="molecule type" value="Genomic_DNA"/>
</dbReference>
<keyword evidence="3" id="KW-1185">Reference proteome</keyword>
<dbReference type="PANTHER" id="PTHR33395">
    <property type="entry name" value="TRANSCRIPTASE, PUTATIVE-RELATED-RELATED"/>
    <property type="match status" value="1"/>
</dbReference>
<dbReference type="Pfam" id="PF14529">
    <property type="entry name" value="Exo_endo_phos_2"/>
    <property type="match status" value="1"/>
</dbReference>
<dbReference type="AlphaFoldDB" id="A0A8S3UBP4"/>